<feature type="domain" description="Glycosyl hydrolase family 38 C-terminal" evidence="1">
    <location>
        <begin position="57"/>
        <end position="237"/>
    </location>
</feature>
<dbReference type="GO" id="GO:0006013">
    <property type="term" value="P:mannose metabolic process"/>
    <property type="evidence" value="ECO:0007669"/>
    <property type="project" value="InterPro"/>
</dbReference>
<dbReference type="PANTHER" id="PTHR11607:SF3">
    <property type="entry name" value="LYSOSOMAL ALPHA-MANNOSIDASE"/>
    <property type="match status" value="1"/>
</dbReference>
<name>A0A8S2M9G8_9BILA</name>
<sequence length="429" mass="48927">MRSYSALWYLVHFGSFDKCHFARLHDMYDRMVIDYIPYISFVVCRIFELKLMLKDIFNLKKSFDISFSNQGFYWYQGFSGNNSHPEFQASGAYVFRPLTQTAEPVSQTRTVTCIKALSVQTAVIVFNDWASQEISLYDEAQNVEVEWTIGPIPVNDNIGKEIIIRYDTDIQSQAKYYTDANGLLEPVSGNYYPVNSRIWIKDQNRQFTVLTDRSEGGASLHDGSIEIMLHRRLLYDDDLGVSEALNESAFGEDLVVRGRHSLIVDASATSALVHRVSAQNMYMHPLAVYSLTQQTFANYSAVYRLTWSALTNVLPLNVHLLTLDQLGPKDYLIRVEHYFEMNEDDTYSHPVTIDLQSILKSIGTITNTVELTLGGNLPLAELQRLNWVTSDKESSRPTDHSIRAIIERYKRQTHTNANPNIPSDSGIDD</sequence>
<dbReference type="EMBL" id="CAJOBJ010002892">
    <property type="protein sequence ID" value="CAF3944860.1"/>
    <property type="molecule type" value="Genomic_DNA"/>
</dbReference>
<dbReference type="AlphaFoldDB" id="A0A8S2M9G8"/>
<dbReference type="Proteomes" id="UP000681967">
    <property type="component" value="Unassembled WGS sequence"/>
</dbReference>
<dbReference type="InterPro" id="IPR050843">
    <property type="entry name" value="Glycosyl_Hydrlase_38"/>
</dbReference>
<organism evidence="2 4">
    <name type="scientific">Rotaria magnacalcarata</name>
    <dbReference type="NCBI Taxonomy" id="392030"/>
    <lineage>
        <taxon>Eukaryota</taxon>
        <taxon>Metazoa</taxon>
        <taxon>Spiralia</taxon>
        <taxon>Gnathifera</taxon>
        <taxon>Rotifera</taxon>
        <taxon>Eurotatoria</taxon>
        <taxon>Bdelloidea</taxon>
        <taxon>Philodinida</taxon>
        <taxon>Philodinidae</taxon>
        <taxon>Rotaria</taxon>
    </lineage>
</organism>
<dbReference type="GO" id="GO:0030246">
    <property type="term" value="F:carbohydrate binding"/>
    <property type="evidence" value="ECO:0007669"/>
    <property type="project" value="InterPro"/>
</dbReference>
<evidence type="ECO:0000313" key="4">
    <source>
        <dbReference type="Proteomes" id="UP000681720"/>
    </source>
</evidence>
<dbReference type="InterPro" id="IPR011682">
    <property type="entry name" value="Glyco_hydro_38_C"/>
</dbReference>
<evidence type="ECO:0000259" key="1">
    <source>
        <dbReference type="Pfam" id="PF07748"/>
    </source>
</evidence>
<dbReference type="SUPFAM" id="SSF74650">
    <property type="entry name" value="Galactose mutarotase-like"/>
    <property type="match status" value="1"/>
</dbReference>
<dbReference type="PANTHER" id="PTHR11607">
    <property type="entry name" value="ALPHA-MANNOSIDASE"/>
    <property type="match status" value="1"/>
</dbReference>
<reference evidence="2" key="1">
    <citation type="submission" date="2021-02" db="EMBL/GenBank/DDBJ databases">
        <authorList>
            <person name="Nowell W R."/>
        </authorList>
    </citation>
    <scope>NUCLEOTIDE SEQUENCE</scope>
</reference>
<dbReference type="InterPro" id="IPR011013">
    <property type="entry name" value="Gal_mutarotase_sf_dom"/>
</dbReference>
<dbReference type="Gene3D" id="2.60.40.1360">
    <property type="match status" value="1"/>
</dbReference>
<evidence type="ECO:0000313" key="2">
    <source>
        <dbReference type="EMBL" id="CAF3944860.1"/>
    </source>
</evidence>
<gene>
    <name evidence="3" type="ORF">BYL167_LOCUS17855</name>
    <name evidence="2" type="ORF">GIL414_LOCUS8772</name>
</gene>
<dbReference type="Pfam" id="PF07748">
    <property type="entry name" value="Glyco_hydro_38C"/>
    <property type="match status" value="1"/>
</dbReference>
<dbReference type="Proteomes" id="UP000681720">
    <property type="component" value="Unassembled WGS sequence"/>
</dbReference>
<accession>A0A8S2M9G8</accession>
<comment type="caution">
    <text evidence="2">The sequence shown here is derived from an EMBL/GenBank/DDBJ whole genome shotgun (WGS) entry which is preliminary data.</text>
</comment>
<dbReference type="GO" id="GO:0004559">
    <property type="term" value="F:alpha-mannosidase activity"/>
    <property type="evidence" value="ECO:0007669"/>
    <property type="project" value="InterPro"/>
</dbReference>
<protein>
    <recommendedName>
        <fullName evidence="1">Glycosyl hydrolase family 38 C-terminal domain-containing protein</fullName>
    </recommendedName>
</protein>
<proteinExistence type="predicted"/>
<dbReference type="EMBL" id="CAJOBH010007183">
    <property type="protein sequence ID" value="CAF4077047.1"/>
    <property type="molecule type" value="Genomic_DNA"/>
</dbReference>
<dbReference type="Gene3D" id="2.70.98.30">
    <property type="entry name" value="Golgi alpha-mannosidase II, domain 4"/>
    <property type="match status" value="1"/>
</dbReference>
<evidence type="ECO:0000313" key="3">
    <source>
        <dbReference type="EMBL" id="CAF4077047.1"/>
    </source>
</evidence>
<dbReference type="GO" id="GO:0005764">
    <property type="term" value="C:lysosome"/>
    <property type="evidence" value="ECO:0007669"/>
    <property type="project" value="TreeGrafter"/>
</dbReference>